<dbReference type="Gene3D" id="1.20.1560.10">
    <property type="entry name" value="ABC transporter type 1, transmembrane domain"/>
    <property type="match status" value="2"/>
</dbReference>
<dbReference type="GO" id="GO:0005874">
    <property type="term" value="C:microtubule"/>
    <property type="evidence" value="ECO:0007669"/>
    <property type="project" value="UniProtKB-KW"/>
</dbReference>
<feature type="transmembrane region" description="Helical" evidence="21">
    <location>
        <begin position="492"/>
        <end position="514"/>
    </location>
</feature>
<evidence type="ECO:0000256" key="1">
    <source>
        <dbReference type="ARBA" id="ARBA00001946"/>
    </source>
</evidence>
<dbReference type="Gene3D" id="1.10.287.600">
    <property type="entry name" value="Helix hairpin bin"/>
    <property type="match status" value="1"/>
</dbReference>
<evidence type="ECO:0000256" key="9">
    <source>
        <dbReference type="ARBA" id="ARBA00022701"/>
    </source>
</evidence>
<dbReference type="SUPFAM" id="SSF52490">
    <property type="entry name" value="Tubulin nucleotide-binding domain-like"/>
    <property type="match status" value="1"/>
</dbReference>
<feature type="transmembrane region" description="Helical" evidence="21">
    <location>
        <begin position="65"/>
        <end position="85"/>
    </location>
</feature>
<feature type="transmembrane region" description="Helical" evidence="21">
    <location>
        <begin position="305"/>
        <end position="329"/>
    </location>
</feature>
<dbReference type="InterPro" id="IPR036525">
    <property type="entry name" value="Tubulin/FtsZ_GTPase_sf"/>
</dbReference>
<dbReference type="InterPro" id="IPR023123">
    <property type="entry name" value="Tubulin_C"/>
</dbReference>
<evidence type="ECO:0000256" key="20">
    <source>
        <dbReference type="ARBA" id="ARBA00049117"/>
    </source>
</evidence>
<evidence type="ECO:0000256" key="6">
    <source>
        <dbReference type="ARBA" id="ARBA00022448"/>
    </source>
</evidence>
<dbReference type="FunFam" id="3.30.1330.20:FF:000006">
    <property type="entry name" value="Tubulin alpha chain"/>
    <property type="match status" value="1"/>
</dbReference>
<feature type="domain" description="ABC transporter" evidence="22">
    <location>
        <begin position="599"/>
        <end position="826"/>
    </location>
</feature>
<feature type="transmembrane region" description="Helical" evidence="21">
    <location>
        <begin position="526"/>
        <end position="547"/>
    </location>
</feature>
<keyword evidence="13" id="KW-0067">ATP-binding</keyword>
<keyword evidence="9" id="KW-0493">Microtubule</keyword>
<proteinExistence type="inferred from homology"/>
<evidence type="ECO:0000256" key="5">
    <source>
        <dbReference type="ARBA" id="ARBA00011747"/>
    </source>
</evidence>
<dbReference type="FunFam" id="1.20.1560.10:FF:000066">
    <property type="entry name" value="ABC multidrug transporter (Eurofung)"/>
    <property type="match status" value="1"/>
</dbReference>
<evidence type="ECO:0000259" key="22">
    <source>
        <dbReference type="PROSITE" id="PS50893"/>
    </source>
</evidence>
<feature type="transmembrane region" description="Helical" evidence="21">
    <location>
        <begin position="158"/>
        <end position="177"/>
    </location>
</feature>
<dbReference type="InterPro" id="IPR018316">
    <property type="entry name" value="Tubulin/FtsZ_2-layer-sand-dom"/>
</dbReference>
<dbReference type="GO" id="GO:0016020">
    <property type="term" value="C:membrane"/>
    <property type="evidence" value="ECO:0007669"/>
    <property type="project" value="UniProtKB-SubCell"/>
</dbReference>
<dbReference type="Proteomes" id="UP000177622">
    <property type="component" value="Unassembled WGS sequence"/>
</dbReference>
<dbReference type="PROSITE" id="PS50929">
    <property type="entry name" value="ABC_TM1F"/>
    <property type="match status" value="2"/>
</dbReference>
<evidence type="ECO:0000256" key="10">
    <source>
        <dbReference type="ARBA" id="ARBA00022723"/>
    </source>
</evidence>
<feature type="transmembrane region" description="Helical" evidence="21">
    <location>
        <begin position="97"/>
        <end position="117"/>
    </location>
</feature>
<organism evidence="24 25">
    <name type="scientific">Penicillium arizonense</name>
    <dbReference type="NCBI Taxonomy" id="1835702"/>
    <lineage>
        <taxon>Eukaryota</taxon>
        <taxon>Fungi</taxon>
        <taxon>Dikarya</taxon>
        <taxon>Ascomycota</taxon>
        <taxon>Pezizomycotina</taxon>
        <taxon>Eurotiomycetes</taxon>
        <taxon>Eurotiomycetidae</taxon>
        <taxon>Eurotiales</taxon>
        <taxon>Aspergillaceae</taxon>
        <taxon>Penicillium</taxon>
    </lineage>
</organism>
<dbReference type="InterPro" id="IPR036640">
    <property type="entry name" value="ABC1_TM_sf"/>
</dbReference>
<dbReference type="InterPro" id="IPR044726">
    <property type="entry name" value="ABCC_6TM_D2"/>
</dbReference>
<dbReference type="InterPro" id="IPR002452">
    <property type="entry name" value="Alpha_tubulin"/>
</dbReference>
<dbReference type="GO" id="GO:0005525">
    <property type="term" value="F:GTP binding"/>
    <property type="evidence" value="ECO:0007669"/>
    <property type="project" value="UniProtKB-KW"/>
</dbReference>
<evidence type="ECO:0000256" key="8">
    <source>
        <dbReference type="ARBA" id="ARBA00022692"/>
    </source>
</evidence>
<feature type="transmembrane region" description="Helical" evidence="21">
    <location>
        <begin position="921"/>
        <end position="945"/>
    </location>
</feature>
<dbReference type="STRING" id="1835702.A0A1F5L2L4"/>
<comment type="catalytic activity">
    <reaction evidence="20">
        <text>GTP + H2O = GDP + phosphate + H(+)</text>
        <dbReference type="Rhea" id="RHEA:19669"/>
        <dbReference type="ChEBI" id="CHEBI:15377"/>
        <dbReference type="ChEBI" id="CHEBI:15378"/>
        <dbReference type="ChEBI" id="CHEBI:37565"/>
        <dbReference type="ChEBI" id="CHEBI:43474"/>
        <dbReference type="ChEBI" id="CHEBI:58189"/>
    </reaction>
    <physiologicalReaction direction="left-to-right" evidence="20">
        <dbReference type="Rhea" id="RHEA:19670"/>
    </physiologicalReaction>
</comment>
<name>A0A1F5L2L4_PENAI</name>
<dbReference type="Pfam" id="PF03953">
    <property type="entry name" value="Tubulin_C"/>
    <property type="match status" value="1"/>
</dbReference>
<evidence type="ECO:0000259" key="23">
    <source>
        <dbReference type="PROSITE" id="PS50929"/>
    </source>
</evidence>
<dbReference type="InterPro" id="IPR011527">
    <property type="entry name" value="ABC1_TM_dom"/>
</dbReference>
<comment type="similarity">
    <text evidence="4">Belongs to the tubulin family.</text>
</comment>
<dbReference type="GO" id="GO:0016887">
    <property type="term" value="F:ATP hydrolysis activity"/>
    <property type="evidence" value="ECO:0007669"/>
    <property type="project" value="InterPro"/>
</dbReference>
<gene>
    <name evidence="24" type="ORF">PENARI_c044G09507</name>
</gene>
<dbReference type="InterPro" id="IPR050173">
    <property type="entry name" value="ABC_transporter_C-like"/>
</dbReference>
<keyword evidence="12" id="KW-0378">Hydrolase</keyword>
<comment type="subunit">
    <text evidence="5">Dimer of alpha and beta chains. A typical microtubule is a hollow water-filled tube with an outer diameter of 25 nm and an inner diameter of 15 nM. Alpha-beta heterodimers associate head-to-tail to form protofilaments running lengthwise along the microtubule wall with the beta-tubulin subunit facing the microtubule plus end conferring a structural polarity. Microtubules usually have 13 protofilaments but different protofilament numbers can be found in some organisms and specialized cells.</text>
</comment>
<dbReference type="GO" id="GO:0046872">
    <property type="term" value="F:metal ion binding"/>
    <property type="evidence" value="ECO:0007669"/>
    <property type="project" value="UniProtKB-KW"/>
</dbReference>
<evidence type="ECO:0000256" key="15">
    <source>
        <dbReference type="ARBA" id="ARBA00022989"/>
    </source>
</evidence>
<keyword evidence="25" id="KW-1185">Reference proteome</keyword>
<dbReference type="InterPro" id="IPR027417">
    <property type="entry name" value="P-loop_NTPase"/>
</dbReference>
<dbReference type="SUPFAM" id="SSF90123">
    <property type="entry name" value="ABC transporter transmembrane region"/>
    <property type="match status" value="2"/>
</dbReference>
<dbReference type="Gene3D" id="3.30.1330.20">
    <property type="entry name" value="Tubulin/FtsZ, C-terminal domain"/>
    <property type="match status" value="1"/>
</dbReference>
<evidence type="ECO:0000256" key="12">
    <source>
        <dbReference type="ARBA" id="ARBA00022801"/>
    </source>
</evidence>
<dbReference type="FunFam" id="1.10.287.600:FF:000005">
    <property type="entry name" value="Tubulin alpha chain"/>
    <property type="match status" value="1"/>
</dbReference>
<dbReference type="PROSITE" id="PS50893">
    <property type="entry name" value="ABC_TRANSPORTER_2"/>
    <property type="match status" value="2"/>
</dbReference>
<feature type="transmembrane region" description="Helical" evidence="21">
    <location>
        <begin position="871"/>
        <end position="895"/>
    </location>
</feature>
<evidence type="ECO:0000256" key="17">
    <source>
        <dbReference type="ARBA" id="ARBA00023136"/>
    </source>
</evidence>
<evidence type="ECO:0000256" key="18">
    <source>
        <dbReference type="ARBA" id="ARBA00023212"/>
    </source>
</evidence>
<feature type="transmembrane region" description="Helical" evidence="21">
    <location>
        <begin position="129"/>
        <end position="152"/>
    </location>
</feature>
<dbReference type="FunFam" id="1.20.1560.10:FF:000055">
    <property type="entry name" value="ABC multidrug transporter (Eurofung)"/>
    <property type="match status" value="1"/>
</dbReference>
<dbReference type="CDD" id="cd03250">
    <property type="entry name" value="ABCC_MRP_domain1"/>
    <property type="match status" value="1"/>
</dbReference>
<evidence type="ECO:0000256" key="11">
    <source>
        <dbReference type="ARBA" id="ARBA00022741"/>
    </source>
</evidence>
<evidence type="ECO:0000256" key="2">
    <source>
        <dbReference type="ARBA" id="ARBA00004141"/>
    </source>
</evidence>
<dbReference type="PROSITE" id="PS00227">
    <property type="entry name" value="TUBULIN"/>
    <property type="match status" value="1"/>
</dbReference>
<keyword evidence="10" id="KW-0479">Metal-binding</keyword>
<evidence type="ECO:0000256" key="7">
    <source>
        <dbReference type="ARBA" id="ARBA00022490"/>
    </source>
</evidence>
<comment type="caution">
    <text evidence="24">The sequence shown here is derived from an EMBL/GenBank/DDBJ whole genome shotgun (WGS) entry which is preliminary data.</text>
</comment>
<dbReference type="SUPFAM" id="SSF52540">
    <property type="entry name" value="P-loop containing nucleoside triphosphate hydrolases"/>
    <property type="match status" value="2"/>
</dbReference>
<feature type="domain" description="ABC transmembrane type-1" evidence="23">
    <location>
        <begin position="884"/>
        <end position="1164"/>
    </location>
</feature>
<dbReference type="CDD" id="cd02186">
    <property type="entry name" value="alpha_tubulin"/>
    <property type="match status" value="1"/>
</dbReference>
<dbReference type="OrthoDB" id="6500128at2759"/>
<dbReference type="InterPro" id="IPR000217">
    <property type="entry name" value="Tubulin"/>
</dbReference>
<evidence type="ECO:0000256" key="14">
    <source>
        <dbReference type="ARBA" id="ARBA00022842"/>
    </source>
</evidence>
<feature type="domain" description="ABC transporter" evidence="22">
    <location>
        <begin position="1202"/>
        <end position="1451"/>
    </location>
</feature>
<feature type="domain" description="ABC transmembrane type-1" evidence="23">
    <location>
        <begin position="275"/>
        <end position="552"/>
    </location>
</feature>
<dbReference type="RefSeq" id="XP_022482904.1">
    <property type="nucleotide sequence ID" value="XM_022637249.1"/>
</dbReference>
<dbReference type="Pfam" id="PF00091">
    <property type="entry name" value="Tubulin"/>
    <property type="match status" value="1"/>
</dbReference>
<feature type="transmembrane region" description="Helical" evidence="21">
    <location>
        <begin position="31"/>
        <end position="53"/>
    </location>
</feature>
<protein>
    <submittedName>
        <fullName evidence="24">Uncharacterized protein</fullName>
    </submittedName>
</protein>
<evidence type="ECO:0000256" key="4">
    <source>
        <dbReference type="ARBA" id="ARBA00009636"/>
    </source>
</evidence>
<dbReference type="InterPro" id="IPR003008">
    <property type="entry name" value="Tubulin_FtsZ_GTPase"/>
</dbReference>
<dbReference type="InterPro" id="IPR003439">
    <property type="entry name" value="ABC_transporter-like_ATP-bd"/>
</dbReference>
<dbReference type="InterPro" id="IPR044746">
    <property type="entry name" value="ABCC_6TM_D1"/>
</dbReference>
<dbReference type="InterPro" id="IPR037103">
    <property type="entry name" value="Tubulin/FtsZ-like_C"/>
</dbReference>
<dbReference type="PROSITE" id="PS00211">
    <property type="entry name" value="ABC_TRANSPORTER_1"/>
    <property type="match status" value="1"/>
</dbReference>
<evidence type="ECO:0000313" key="24">
    <source>
        <dbReference type="EMBL" id="OGE47445.1"/>
    </source>
</evidence>
<dbReference type="FunFam" id="3.40.50.1440:FF:000011">
    <property type="entry name" value="Tubulin alpha chain"/>
    <property type="match status" value="1"/>
</dbReference>
<comment type="subcellular location">
    <subcellularLocation>
        <location evidence="3">Cytoplasm</location>
        <location evidence="3">Cytoskeleton</location>
    </subcellularLocation>
    <subcellularLocation>
        <location evidence="2">Membrane</location>
        <topology evidence="2">Multi-pass membrane protein</topology>
    </subcellularLocation>
</comment>
<evidence type="ECO:0000256" key="13">
    <source>
        <dbReference type="ARBA" id="ARBA00022840"/>
    </source>
</evidence>
<dbReference type="Pfam" id="PF24357">
    <property type="entry name" value="TMD0_ABC"/>
    <property type="match status" value="1"/>
</dbReference>
<feature type="transmembrane region" description="Helical" evidence="21">
    <location>
        <begin position="198"/>
        <end position="219"/>
    </location>
</feature>
<keyword evidence="15 21" id="KW-1133">Transmembrane helix</keyword>
<dbReference type="SMART" id="SM00864">
    <property type="entry name" value="Tubulin"/>
    <property type="match status" value="1"/>
</dbReference>
<dbReference type="InterPro" id="IPR056227">
    <property type="entry name" value="TMD0_ABC"/>
</dbReference>
<evidence type="ECO:0000313" key="25">
    <source>
        <dbReference type="Proteomes" id="UP000177622"/>
    </source>
</evidence>
<dbReference type="InterPro" id="IPR017975">
    <property type="entry name" value="Tubulin_CS"/>
</dbReference>
<keyword evidence="11" id="KW-0547">Nucleotide-binding</keyword>
<dbReference type="Pfam" id="PF00005">
    <property type="entry name" value="ABC_tran"/>
    <property type="match status" value="2"/>
</dbReference>
<keyword evidence="16" id="KW-0342">GTP-binding</keyword>
<feature type="transmembrane region" description="Helical" evidence="21">
    <location>
        <begin position="1135"/>
        <end position="1156"/>
    </location>
</feature>
<dbReference type="GO" id="GO:0007017">
    <property type="term" value="P:microtubule-based process"/>
    <property type="evidence" value="ECO:0007669"/>
    <property type="project" value="InterPro"/>
</dbReference>
<comment type="cofactor">
    <cofactor evidence="1">
        <name>Mg(2+)</name>
        <dbReference type="ChEBI" id="CHEBI:18420"/>
    </cofactor>
</comment>
<dbReference type="SMART" id="SM00865">
    <property type="entry name" value="Tubulin_C"/>
    <property type="match status" value="1"/>
</dbReference>
<accession>A0A1F5L2L4</accession>
<dbReference type="GO" id="GO:0005200">
    <property type="term" value="F:structural constituent of cytoskeleton"/>
    <property type="evidence" value="ECO:0007669"/>
    <property type="project" value="InterPro"/>
</dbReference>
<dbReference type="Pfam" id="PF00664">
    <property type="entry name" value="ABC_membrane"/>
    <property type="match status" value="1"/>
</dbReference>
<dbReference type="SUPFAM" id="SSF55307">
    <property type="entry name" value="Tubulin C-terminal domain-like"/>
    <property type="match status" value="1"/>
</dbReference>
<dbReference type="Gene3D" id="3.40.50.1440">
    <property type="entry name" value="Tubulin/FtsZ, GTPase domain"/>
    <property type="match status" value="1"/>
</dbReference>
<keyword evidence="6" id="KW-0813">Transport</keyword>
<keyword evidence="8 21" id="KW-0812">Transmembrane</keyword>
<dbReference type="InterPro" id="IPR003593">
    <property type="entry name" value="AAA+_ATPase"/>
</dbReference>
<evidence type="ECO:0000256" key="16">
    <source>
        <dbReference type="ARBA" id="ARBA00023134"/>
    </source>
</evidence>
<dbReference type="SMART" id="SM00382">
    <property type="entry name" value="AAA"/>
    <property type="match status" value="2"/>
</dbReference>
<keyword evidence="17 21" id="KW-0472">Membrane</keyword>
<evidence type="ECO:0000256" key="21">
    <source>
        <dbReference type="SAM" id="Phobius"/>
    </source>
</evidence>
<keyword evidence="7" id="KW-0963">Cytoplasm</keyword>
<feature type="transmembrane region" description="Helical" evidence="21">
    <location>
        <begin position="1013"/>
        <end position="1037"/>
    </location>
</feature>
<dbReference type="PANTHER" id="PTHR24223">
    <property type="entry name" value="ATP-BINDING CASSETTE SUB-FAMILY C"/>
    <property type="match status" value="1"/>
</dbReference>
<dbReference type="CDD" id="cd18579">
    <property type="entry name" value="ABC_6TM_ABCC_D1"/>
    <property type="match status" value="1"/>
</dbReference>
<dbReference type="GeneID" id="34581983"/>
<dbReference type="Gene3D" id="3.40.50.300">
    <property type="entry name" value="P-loop containing nucleotide triphosphate hydrolases"/>
    <property type="match status" value="2"/>
</dbReference>
<dbReference type="EMBL" id="LXJU01000044">
    <property type="protein sequence ID" value="OGE47445.1"/>
    <property type="molecule type" value="Genomic_DNA"/>
</dbReference>
<feature type="transmembrane region" description="Helical" evidence="21">
    <location>
        <begin position="1109"/>
        <end position="1129"/>
    </location>
</feature>
<evidence type="ECO:0000256" key="19">
    <source>
        <dbReference type="ARBA" id="ARBA00034296"/>
    </source>
</evidence>
<dbReference type="GO" id="GO:0005524">
    <property type="term" value="F:ATP binding"/>
    <property type="evidence" value="ECO:0007669"/>
    <property type="project" value="UniProtKB-KW"/>
</dbReference>
<dbReference type="InterPro" id="IPR008280">
    <property type="entry name" value="Tub_FtsZ_C"/>
</dbReference>
<reference evidence="24 25" key="1">
    <citation type="journal article" date="2016" name="Sci. Rep.">
        <title>Penicillium arizonense, a new, genome sequenced fungal species, reveals a high chemical diversity in secreted metabolites.</title>
        <authorList>
            <person name="Grijseels S."/>
            <person name="Nielsen J.C."/>
            <person name="Randelovic M."/>
            <person name="Nielsen J."/>
            <person name="Nielsen K.F."/>
            <person name="Workman M."/>
            <person name="Frisvad J.C."/>
        </authorList>
    </citation>
    <scope>NUCLEOTIDE SEQUENCE [LARGE SCALE GENOMIC DNA]</scope>
    <source>
        <strain evidence="24 25">CBS 141311</strain>
    </source>
</reference>
<dbReference type="PRINTS" id="PR01162">
    <property type="entry name" value="ALPHATUBULIN"/>
</dbReference>
<keyword evidence="14" id="KW-0460">Magnesium</keyword>
<comment type="function">
    <text evidence="19">Tubulin is the major constituent of microtubules, a cylinder consisting of laterally associated linear protofilaments composed of alpha- and beta-tubulin heterodimers. Microtubules grow by the addition of GTP-tubulin dimers to the microtubule end, where a stabilizing cap forms. Below the cap, tubulin dimers are in GDP-bound state, owing to GTPase activity of alpha-tubulin.</text>
</comment>
<dbReference type="PANTHER" id="PTHR24223:SF404">
    <property type="entry name" value="ABC MULTIDRUG TRANSPORTER (EUROFUNG)-RELATED"/>
    <property type="match status" value="1"/>
</dbReference>
<dbReference type="GO" id="GO:0140359">
    <property type="term" value="F:ABC-type transporter activity"/>
    <property type="evidence" value="ECO:0007669"/>
    <property type="project" value="InterPro"/>
</dbReference>
<keyword evidence="18" id="KW-0206">Cytoskeleton</keyword>
<dbReference type="CDD" id="cd18580">
    <property type="entry name" value="ABC_6TM_ABCC_D2"/>
    <property type="match status" value="1"/>
</dbReference>
<dbReference type="InterPro" id="IPR017871">
    <property type="entry name" value="ABC_transporter-like_CS"/>
</dbReference>
<sequence length="1864" mass="206690">MSCPAGSDNLLGPRVNLSCRPFDFTLLFEDALFTVLPTSLFLLAATARLSVLVRAPVKVNSHRLATWKLAVLGLLLLFHLLYLAFRIQDPHLYTSLALASSILDVVVIMISLLLSWLEDQRSIRPSDLMIIYFAVTSILSLARARTLWLLSVNATKSAILWTLVCVGTAAVLSIESVHKTQRLRMAYRQPSKEVTASFWVRSFFIWVIPLFRTGFSTILSVHDMPNVDDALTGAEAERKILKAWACVEPGSKHRLLRAACRAYFLPLISAIVPRLCLSAFKFCQPFLISATLNFVSSPSTPENKIYGSALVGAYVLTYLGMAISNAVYWRQAFRLNTMSRAGLIPLIYRQTTKLRSGDFKDKPAITLMGTDVERIVSTLHALHEVWAAPLEVGVGIFLLERQLGVACLIPAVISLLAVIATVPISQKSNIAISRWIERVQARLSVTSSMLQDMKSIKMLGLTEKLFESVSQLRRVELQVSERFRRLLVGQVILSNIPLTLAPFATFSIFTIISAAKGSESLLSTRVFTSLSLISLMTAPLLIFVQLLPSLYQSIACFDRIEMYCTKVPFDFADENVWADSIELSDTLSNLPPTSQDSVVEFHKASFSWSQETSPVLHHLEFAVKRKMITAVIGPVGSGKSTLLESALGETVLTEGSISPFQSTVAYCPQTAWIVNDTIRQNITGPSSFDPKWYKFVIWACALENDLEDIPGGDLSKAGSSGVTLSGGQKQRISLARGLYSRAPVLVLDDVFSGLDNKSISTITSRLFASDGHFKDSGRTVILATHNHRVLAYADEIIVLDDGKVTNITTYDCIRHSLPQDSDTESSEASSDEKVYNVSKLQTKNSDPIVQLREAEETDQDMSRRDGTWSVYAYYLQSAGWKMIVILATSVVLFGFSDKFTTIWLQRWSDANEQHPNQKPGLYLGVYAGLFGISLVSLVAACWALFVRVINNTGLMMHAHLLRSTLNAPFSFFQKVDAGLTTNRFSQDMELIDMTLPSQAINTYLGLSNCCVQLVILCIMGKYLTITVPALGVILFFVQRYYLRTSRQVRLLDIEAKSPLFTHFVETMQGISAIRAMKWKVPFQERLEDALNRSQKPFYMLFCIQQWLQLVLDCVVMALAVILVSLVVSLKSQFSAGSIGVALNLILSFNTDLMILIKSWTMLETSIGAVSRVQSFVKDTPSEIEPEGTMADLPPQWPAYGEVIFQNTVARYSPDAPPILNNVSLSIKQGEKIAICGPSGSGKTSLILGLLQMIELQSGSIQIDGMDLSTLQCHEVRSRVNVIPQEPFFIPGTLRFNLDRGTAISSLPDACLIDALETVGLWKKIASGDGGLDQPLSVSDWSMGERQLLALARALVMKSAILVLDEATSRHVLRSLQFVDWETEATMQAIIEREFASQTVISVVCHIHIGQAGVQIGNAAWELYVHPLPHHSHAKTRDSYLLEHGLNADGSINPDVTDDTVTSGSYETFFTETTSGKYVPRAIFVDLDPSPIDEIRTGTYRQLFHPEQLISGKEDAANNYARGHYTVGKDISESVVDRIRRVADNCSSLQGFMIFHSYGGGTGSGFGALLLERITTEFSRKSKLEFSVYPSPRTSTAVVEPYNAVLSTHSTIENSDCTFLVDNDAVYDLCRRNLDIPRPGYEHMNGLIAQVVSSITSSLRFDGVLNVDLAEFQTNLVPYPRIHYPLISYAPVNSEKSSSHESFKVQDLTFKCFEPRNQMVICDLQKGKYMAVALLYKGDIVLRDCVQAVAALKAKTSFNLVQWCPTGFKLGINYQKPVRVPGSQLAPVDRSVSMLANTTAIAEAWCRLDHKFDLMYSKRAFVHWYVGEGMEEGEFSEAREDLAALEKDYEEVAEDSVVEAGETEY</sequence>
<dbReference type="PRINTS" id="PR01161">
    <property type="entry name" value="TUBULIN"/>
</dbReference>
<evidence type="ECO:0000256" key="3">
    <source>
        <dbReference type="ARBA" id="ARBA00004245"/>
    </source>
</evidence>